<sequence>MTEQLRCPSCQRKLFEIQFNGLVDMSIKCPKCRNVIHLHLDSKKGVRISEVVGKGVSKRG</sequence>
<evidence type="ECO:0000313" key="1">
    <source>
        <dbReference type="EMBL" id="OEF98852.1"/>
    </source>
</evidence>
<evidence type="ECO:0000313" key="2">
    <source>
        <dbReference type="Proteomes" id="UP000243739"/>
    </source>
</evidence>
<name>A0A1D2YT04_9BACI</name>
<gene>
    <name evidence="1" type="ORF">BHF71_10675</name>
</gene>
<accession>A0A1D2YT04</accession>
<dbReference type="Proteomes" id="UP000243739">
    <property type="component" value="Unassembled WGS sequence"/>
</dbReference>
<dbReference type="AlphaFoldDB" id="A0A1D2YT04"/>
<keyword evidence="2" id="KW-1185">Reference proteome</keyword>
<evidence type="ECO:0008006" key="3">
    <source>
        <dbReference type="Google" id="ProtNLM"/>
    </source>
</evidence>
<dbReference type="STRING" id="337097.BHF71_10675"/>
<protein>
    <recommendedName>
        <fullName evidence="3">Com family DNA-binding transcriptional regulator</fullName>
    </recommendedName>
</protein>
<dbReference type="EMBL" id="MIJF01000047">
    <property type="protein sequence ID" value="OEF98852.1"/>
    <property type="molecule type" value="Genomic_DNA"/>
</dbReference>
<dbReference type="InterPro" id="IPR019294">
    <property type="entry name" value="Translation_reg_Com"/>
</dbReference>
<dbReference type="OrthoDB" id="2185945at2"/>
<comment type="caution">
    <text evidence="1">The sequence shown here is derived from an EMBL/GenBank/DDBJ whole genome shotgun (WGS) entry which is preliminary data.</text>
</comment>
<dbReference type="RefSeq" id="WP_069657279.1">
    <property type="nucleotide sequence ID" value="NZ_MIJF01000047.1"/>
</dbReference>
<reference evidence="1 2" key="1">
    <citation type="submission" date="2016-09" db="EMBL/GenBank/DDBJ databases">
        <title>Draft genome sequence for the type strain of Vulcanibacillus modesticaldus BR, a strictly anaerobic, moderately thermophilic, and nitrate-reducing bacterium from deep sea-hydrothermal vents of the Mid-Atlantic Ridge.</title>
        <authorList>
            <person name="Abin C.A."/>
            <person name="Hollibaugh J.T."/>
        </authorList>
    </citation>
    <scope>NUCLEOTIDE SEQUENCE [LARGE SCALE GENOMIC DNA]</scope>
    <source>
        <strain evidence="1 2">BR</strain>
    </source>
</reference>
<proteinExistence type="predicted"/>
<organism evidence="1 2">
    <name type="scientific">Vulcanibacillus modesticaldus</name>
    <dbReference type="NCBI Taxonomy" id="337097"/>
    <lineage>
        <taxon>Bacteria</taxon>
        <taxon>Bacillati</taxon>
        <taxon>Bacillota</taxon>
        <taxon>Bacilli</taxon>
        <taxon>Bacillales</taxon>
        <taxon>Bacillaceae</taxon>
        <taxon>Vulcanibacillus</taxon>
    </lineage>
</organism>
<dbReference type="Pfam" id="PF10122">
    <property type="entry name" value="Zn_ribbon_Com"/>
    <property type="match status" value="1"/>
</dbReference>